<protein>
    <submittedName>
        <fullName evidence="8">Beta-xylosidase</fullName>
    </submittedName>
</protein>
<evidence type="ECO:0000259" key="7">
    <source>
        <dbReference type="Pfam" id="PF17851"/>
    </source>
</evidence>
<dbReference type="InterPro" id="IPR051795">
    <property type="entry name" value="Glycosyl_Hydrlase_43"/>
</dbReference>
<feature type="active site" description="Proton donor" evidence="4">
    <location>
        <position position="222"/>
    </location>
</feature>
<proteinExistence type="inferred from homology"/>
<dbReference type="Gene3D" id="2.115.10.20">
    <property type="entry name" value="Glycosyl hydrolase domain, family 43"/>
    <property type="match status" value="1"/>
</dbReference>
<dbReference type="InterPro" id="IPR041542">
    <property type="entry name" value="GH43_C2"/>
</dbReference>
<dbReference type="STRING" id="407022.SAMN05661044_01978"/>
<feature type="site" description="Important for catalytic activity, responsible for pKa modulation of the active site Glu and correct orientation of both the proton donor and substrate" evidence="5">
    <location>
        <position position="163"/>
    </location>
</feature>
<feature type="domain" description="Beta-xylosidase C-terminal Concanavalin A-like" evidence="7">
    <location>
        <begin position="339"/>
        <end position="533"/>
    </location>
</feature>
<organism evidence="8 9">
    <name type="scientific">Olivibacter domesticus</name>
    <name type="common">Pseudosphingobacterium domesticum</name>
    <dbReference type="NCBI Taxonomy" id="407022"/>
    <lineage>
        <taxon>Bacteria</taxon>
        <taxon>Pseudomonadati</taxon>
        <taxon>Bacteroidota</taxon>
        <taxon>Sphingobacteriia</taxon>
        <taxon>Sphingobacteriales</taxon>
        <taxon>Sphingobacteriaceae</taxon>
        <taxon>Olivibacter</taxon>
    </lineage>
</organism>
<dbReference type="PANTHER" id="PTHR42812:SF12">
    <property type="entry name" value="BETA-XYLOSIDASE-RELATED"/>
    <property type="match status" value="1"/>
</dbReference>
<dbReference type="CDD" id="cd09001">
    <property type="entry name" value="GH43_FsAxh1-like"/>
    <property type="match status" value="1"/>
</dbReference>
<name>A0A1H7MGC5_OLID1</name>
<dbReference type="InterPro" id="IPR013320">
    <property type="entry name" value="ConA-like_dom_sf"/>
</dbReference>
<evidence type="ECO:0000256" key="6">
    <source>
        <dbReference type="RuleBase" id="RU361187"/>
    </source>
</evidence>
<dbReference type="AlphaFoldDB" id="A0A1H7MGC5"/>
<dbReference type="GO" id="GO:0004553">
    <property type="term" value="F:hydrolase activity, hydrolyzing O-glycosyl compounds"/>
    <property type="evidence" value="ECO:0007669"/>
    <property type="project" value="InterPro"/>
</dbReference>
<evidence type="ECO:0000256" key="2">
    <source>
        <dbReference type="ARBA" id="ARBA00022801"/>
    </source>
</evidence>
<dbReference type="Pfam" id="PF17851">
    <property type="entry name" value="GH43_C2"/>
    <property type="match status" value="1"/>
</dbReference>
<keyword evidence="2 6" id="KW-0378">Hydrolase</keyword>
<feature type="active site" description="Proton acceptor" evidence="4">
    <location>
        <position position="52"/>
    </location>
</feature>
<evidence type="ECO:0000313" key="9">
    <source>
        <dbReference type="Proteomes" id="UP000199421"/>
    </source>
</evidence>
<evidence type="ECO:0000256" key="1">
    <source>
        <dbReference type="ARBA" id="ARBA00009865"/>
    </source>
</evidence>
<dbReference type="Pfam" id="PF04616">
    <property type="entry name" value="Glyco_hydro_43"/>
    <property type="match status" value="1"/>
</dbReference>
<keyword evidence="3 6" id="KW-0326">Glycosidase</keyword>
<comment type="similarity">
    <text evidence="1 6">Belongs to the glycosyl hydrolase 43 family.</text>
</comment>
<dbReference type="InterPro" id="IPR023296">
    <property type="entry name" value="Glyco_hydro_beta-prop_sf"/>
</dbReference>
<evidence type="ECO:0000313" key="8">
    <source>
        <dbReference type="EMBL" id="SEL09677.1"/>
    </source>
</evidence>
<evidence type="ECO:0000256" key="4">
    <source>
        <dbReference type="PIRSR" id="PIRSR606710-1"/>
    </source>
</evidence>
<accession>A0A1H7MGC5</accession>
<gene>
    <name evidence="8" type="ORF">SAMN05661044_01978</name>
</gene>
<evidence type="ECO:0000256" key="5">
    <source>
        <dbReference type="PIRSR" id="PIRSR606710-2"/>
    </source>
</evidence>
<dbReference type="GO" id="GO:0005975">
    <property type="term" value="P:carbohydrate metabolic process"/>
    <property type="evidence" value="ECO:0007669"/>
    <property type="project" value="InterPro"/>
</dbReference>
<evidence type="ECO:0000256" key="3">
    <source>
        <dbReference type="ARBA" id="ARBA00023295"/>
    </source>
</evidence>
<reference evidence="9" key="1">
    <citation type="submission" date="2016-10" db="EMBL/GenBank/DDBJ databases">
        <authorList>
            <person name="Varghese N."/>
            <person name="Submissions S."/>
        </authorList>
    </citation>
    <scope>NUCLEOTIDE SEQUENCE [LARGE SCALE GENOMIC DNA]</scope>
    <source>
        <strain evidence="9">DSM 18733</strain>
    </source>
</reference>
<dbReference type="SUPFAM" id="SSF75005">
    <property type="entry name" value="Arabinanase/levansucrase/invertase"/>
    <property type="match status" value="1"/>
</dbReference>
<sequence>MKAAYYGGCQLKQTMKRFLILSGALLMILIPLNSIAQNRKAQNPIIFSDVPDMSMIRVGDTYYMSSTTMHMNPGLPLMKSKDLVNWKLIGYAHQALADMDELNLSNGKNSYGKGSWASSLRYHKGTYYVSTFAQTTGKTYIYMTKDIEKGPWEIKELKPSMHDHTLFFENDKAYMIWGSGQLHIVELLPDFSGIKPETQQVLIDNATLPSTPSGTQGGLPAEGSQLFKVNGKYYLFNISWPPGGMRTVIVHRADQLKGPYEGRVMLQDKGVAQGGLIDRPNGEWYAYLFQDYGAVGRIPFLVPVQWKDDWPVLGIDGKVPEVLNLPPSKGLVPGIVNSDDFSRKKGEPNLPLVWQWNHNPVDSLWSVTERKGYLRLKTGRIDTNFLQARNTLTQRTIGPTCSGTIAIEVAEMKDGDFAGLSLLQKNYGILGVRSAGNQKYLVMINASSGSPKELAKVPLNQQRVYLKAECDFRNKKDVANFFFSLDGKKWISIGTPLKMTYTLPHFMGYRFGLFNYATKNTGGYVDVDFFDYKTINDEDK</sequence>
<dbReference type="InterPro" id="IPR006710">
    <property type="entry name" value="Glyco_hydro_43"/>
</dbReference>
<dbReference type="Gene3D" id="2.60.120.200">
    <property type="match status" value="1"/>
</dbReference>
<dbReference type="PANTHER" id="PTHR42812">
    <property type="entry name" value="BETA-XYLOSIDASE"/>
    <property type="match status" value="1"/>
</dbReference>
<dbReference type="Proteomes" id="UP000199421">
    <property type="component" value="Unassembled WGS sequence"/>
</dbReference>
<keyword evidence="9" id="KW-1185">Reference proteome</keyword>
<dbReference type="EMBL" id="FOAF01000001">
    <property type="protein sequence ID" value="SEL09677.1"/>
    <property type="molecule type" value="Genomic_DNA"/>
</dbReference>
<dbReference type="SUPFAM" id="SSF49899">
    <property type="entry name" value="Concanavalin A-like lectins/glucanases"/>
    <property type="match status" value="1"/>
</dbReference>